<feature type="domain" description="LysM" evidence="1">
    <location>
        <begin position="415"/>
        <end position="459"/>
    </location>
</feature>
<dbReference type="PANTHER" id="PTHR33734:SF22">
    <property type="entry name" value="MEMBRANE-BOUND LYTIC MUREIN TRANSGLYCOSYLASE D"/>
    <property type="match status" value="1"/>
</dbReference>
<dbReference type="CDD" id="cd00118">
    <property type="entry name" value="LysM"/>
    <property type="match status" value="6"/>
</dbReference>
<proteinExistence type="predicted"/>
<dbReference type="PROSITE" id="PS51782">
    <property type="entry name" value="LYSM"/>
    <property type="match status" value="6"/>
</dbReference>
<dbReference type="InterPro" id="IPR018392">
    <property type="entry name" value="LysM"/>
</dbReference>
<dbReference type="EMBL" id="UINC01014822">
    <property type="protein sequence ID" value="SVA62923.1"/>
    <property type="molecule type" value="Genomic_DNA"/>
</dbReference>
<name>A0A381XF79_9ZZZZ</name>
<feature type="domain" description="LysM" evidence="1">
    <location>
        <begin position="161"/>
        <end position="205"/>
    </location>
</feature>
<reference evidence="2" key="1">
    <citation type="submission" date="2018-05" db="EMBL/GenBank/DDBJ databases">
        <authorList>
            <person name="Lanie J.A."/>
            <person name="Ng W.-L."/>
            <person name="Kazmierczak K.M."/>
            <person name="Andrzejewski T.M."/>
            <person name="Davidsen T.M."/>
            <person name="Wayne K.J."/>
            <person name="Tettelin H."/>
            <person name="Glass J.I."/>
            <person name="Rusch D."/>
            <person name="Podicherti R."/>
            <person name="Tsui H.-C.T."/>
            <person name="Winkler M.E."/>
        </authorList>
    </citation>
    <scope>NUCLEOTIDE SEQUENCE</scope>
</reference>
<dbReference type="Gene3D" id="3.10.350.10">
    <property type="entry name" value="LysM domain"/>
    <property type="match status" value="5"/>
</dbReference>
<feature type="domain" description="LysM" evidence="1">
    <location>
        <begin position="348"/>
        <end position="392"/>
    </location>
</feature>
<evidence type="ECO:0000313" key="2">
    <source>
        <dbReference type="EMBL" id="SVA62923.1"/>
    </source>
</evidence>
<feature type="domain" description="LysM" evidence="1">
    <location>
        <begin position="222"/>
        <end position="266"/>
    </location>
</feature>
<feature type="domain" description="LysM" evidence="1">
    <location>
        <begin position="598"/>
        <end position="642"/>
    </location>
</feature>
<accession>A0A381XF79</accession>
<dbReference type="SUPFAM" id="SSF54106">
    <property type="entry name" value="LysM domain"/>
    <property type="match status" value="6"/>
</dbReference>
<evidence type="ECO:0000259" key="1">
    <source>
        <dbReference type="PROSITE" id="PS51782"/>
    </source>
</evidence>
<gene>
    <name evidence="2" type="ORF">METZ01_LOCUS115777</name>
</gene>
<protein>
    <recommendedName>
        <fullName evidence="1">LysM domain-containing protein</fullName>
    </recommendedName>
</protein>
<feature type="domain" description="LysM" evidence="1">
    <location>
        <begin position="277"/>
        <end position="321"/>
    </location>
</feature>
<dbReference type="InterPro" id="IPR036779">
    <property type="entry name" value="LysM_dom_sf"/>
</dbReference>
<dbReference type="PANTHER" id="PTHR33734">
    <property type="entry name" value="LYSM DOMAIN-CONTAINING GPI-ANCHORED PROTEIN 2"/>
    <property type="match status" value="1"/>
</dbReference>
<dbReference type="SMART" id="SM00257">
    <property type="entry name" value="LysM"/>
    <property type="match status" value="6"/>
</dbReference>
<feature type="non-terminal residue" evidence="2">
    <location>
        <position position="1"/>
    </location>
</feature>
<dbReference type="Pfam" id="PF01476">
    <property type="entry name" value="LysM"/>
    <property type="match status" value="6"/>
</dbReference>
<dbReference type="AlphaFoldDB" id="A0A381XF79"/>
<organism evidence="2">
    <name type="scientific">marine metagenome</name>
    <dbReference type="NCBI Taxonomy" id="408172"/>
    <lineage>
        <taxon>unclassified sequences</taxon>
        <taxon>metagenomes</taxon>
        <taxon>ecological metagenomes</taxon>
    </lineage>
</organism>
<sequence length="650" mass="70993">NAKISDYELTPFVITSYNYGINGMRRAINKMGPDFVTVIDGYRTRKFRVAVKNFYTSFLAARHVARNARQIFGSYNSGRSLRYDTVLLDRAVSVDRIKRVFGVSESRLKGLNPALTRFVWHGWRQVPRGYRLRLPRRQGGWSSKVAQLRAMPGESDPGAPSRYTVKQGDTACAIASAFRVGCQDLIDMNRLGPSAMIQVGQSLQLPLKSGVVRTRVGHANPGSYTVGSGDTVCGIAQRFGVVCDDLLAANGLRSTSVLPIGRNLVIPGALAVSGTGSSYTVRSGDTACAVALGHGIPCQTLLAANQLDDRGLIFPGQALRIPSAGTAQDARRKPAAEQLEPLASGTTVRYKVQPGDSPCAIAHRLGLSCRALLADNPLGVGGLIHPGQVLTLHGVPLEVAEALSRSGSVRLLANGSHRVEAGESVCAIAQRAGVPCEKLLAFNGLKMASIIVPGQVLRVPEGGRDSDAVLNRAASDPKKPVQRTKQTEQGSWPSIGVLDQDIEVGVQVTSRDGRKVYRINVEANETLGHYSDWLRLGGIAPIRRLNGMQETKTLEIGDALLLPISNQTQRSDFEQRRQEYHRVLVEEFKEHFEIVKVRRYTARRGDSVWRLARDFDLPLWMITRYNPELRTAMPVIGDDLRIPSIRKRGS</sequence>